<dbReference type="AlphaFoldDB" id="A0A844XV95"/>
<protein>
    <submittedName>
        <fullName evidence="1">Recombination protein F</fullName>
    </submittedName>
</protein>
<comment type="caution">
    <text evidence="1">The sequence shown here is derived from an EMBL/GenBank/DDBJ whole genome shotgun (WGS) entry which is preliminary data.</text>
</comment>
<name>A0A844XV95_9SPHN</name>
<sequence length="39" mass="3925">MFDSENFGGRLFAAAASLMISAAFFATAIVNATPTGALA</sequence>
<evidence type="ECO:0000313" key="1">
    <source>
        <dbReference type="EMBL" id="MXO49995.1"/>
    </source>
</evidence>
<accession>A0A844XV95</accession>
<organism evidence="1 2">
    <name type="scientific">Qipengyuania gaetbuli</name>
    <dbReference type="NCBI Taxonomy" id="266952"/>
    <lineage>
        <taxon>Bacteria</taxon>
        <taxon>Pseudomonadati</taxon>
        <taxon>Pseudomonadota</taxon>
        <taxon>Alphaproteobacteria</taxon>
        <taxon>Sphingomonadales</taxon>
        <taxon>Erythrobacteraceae</taxon>
        <taxon>Qipengyuania</taxon>
    </lineage>
</organism>
<evidence type="ECO:0000313" key="2">
    <source>
        <dbReference type="Proteomes" id="UP000444185"/>
    </source>
</evidence>
<dbReference type="Proteomes" id="UP000444185">
    <property type="component" value="Unassembled WGS sequence"/>
</dbReference>
<proteinExistence type="predicted"/>
<reference evidence="1 2" key="1">
    <citation type="submission" date="2019-12" db="EMBL/GenBank/DDBJ databases">
        <title>Genomic-based taxomic classification of the family Erythrobacteraceae.</title>
        <authorList>
            <person name="Xu L."/>
        </authorList>
    </citation>
    <scope>NUCLEOTIDE SEQUENCE [LARGE SCALE GENOMIC DNA]</scope>
    <source>
        <strain evidence="1 2">DSM 16225</strain>
    </source>
</reference>
<keyword evidence="2" id="KW-1185">Reference proteome</keyword>
<gene>
    <name evidence="1" type="ORF">GRI42_01600</name>
</gene>
<dbReference type="EMBL" id="WTYF01000003">
    <property type="protein sequence ID" value="MXO49995.1"/>
    <property type="molecule type" value="Genomic_DNA"/>
</dbReference>
<dbReference type="RefSeq" id="WP_160606314.1">
    <property type="nucleotide sequence ID" value="NZ_JAHVHS010000003.1"/>
</dbReference>